<dbReference type="InterPro" id="IPR023780">
    <property type="entry name" value="Chromo_domain"/>
</dbReference>
<dbReference type="CDD" id="cd18966">
    <property type="entry name" value="chromodomain"/>
    <property type="match status" value="1"/>
</dbReference>
<protein>
    <recommendedName>
        <fullName evidence="3">Chromo domain-containing protein</fullName>
    </recommendedName>
</protein>
<dbReference type="InterPro" id="IPR016197">
    <property type="entry name" value="Chromo-like_dom_sf"/>
</dbReference>
<dbReference type="InterPro" id="IPR000953">
    <property type="entry name" value="Chromo/chromo_shadow_dom"/>
</dbReference>
<gene>
    <name evidence="4" type="ORF">B0T16DRAFT_386763</name>
</gene>
<comment type="caution">
    <text evidence="4">The sequence shown here is derived from an EMBL/GenBank/DDBJ whole genome shotgun (WGS) entry which is preliminary data.</text>
</comment>
<feature type="compositionally biased region" description="Polar residues" evidence="2">
    <location>
        <begin position="373"/>
        <end position="393"/>
    </location>
</feature>
<feature type="region of interest" description="Disordered" evidence="2">
    <location>
        <begin position="370"/>
        <end position="495"/>
    </location>
</feature>
<evidence type="ECO:0000313" key="4">
    <source>
        <dbReference type="EMBL" id="KAK0651314.1"/>
    </source>
</evidence>
<dbReference type="Gene3D" id="2.40.50.40">
    <property type="match status" value="1"/>
</dbReference>
<evidence type="ECO:0000259" key="3">
    <source>
        <dbReference type="PROSITE" id="PS50013"/>
    </source>
</evidence>
<reference evidence="4" key="1">
    <citation type="submission" date="2023-06" db="EMBL/GenBank/DDBJ databases">
        <title>Genome-scale phylogeny and comparative genomics of the fungal order Sordariales.</title>
        <authorList>
            <consortium name="Lawrence Berkeley National Laboratory"/>
            <person name="Hensen N."/>
            <person name="Bonometti L."/>
            <person name="Westerberg I."/>
            <person name="Brannstrom I.O."/>
            <person name="Guillou S."/>
            <person name="Cros-Aarteil S."/>
            <person name="Calhoun S."/>
            <person name="Haridas S."/>
            <person name="Kuo A."/>
            <person name="Mondo S."/>
            <person name="Pangilinan J."/>
            <person name="Riley R."/>
            <person name="Labutti K."/>
            <person name="Andreopoulos B."/>
            <person name="Lipzen A."/>
            <person name="Chen C."/>
            <person name="Yanf M."/>
            <person name="Daum C."/>
            <person name="Ng V."/>
            <person name="Clum A."/>
            <person name="Steindorff A."/>
            <person name="Ohm R."/>
            <person name="Martin F."/>
            <person name="Silar P."/>
            <person name="Natvig D."/>
            <person name="Lalanne C."/>
            <person name="Gautier V."/>
            <person name="Ament-Velasquez S.L."/>
            <person name="Kruys A."/>
            <person name="Hutchinson M.I."/>
            <person name="Powell A.J."/>
            <person name="Barry K."/>
            <person name="Miller A.N."/>
            <person name="Grigoriev I.V."/>
            <person name="Debuchy R."/>
            <person name="Gladieux P."/>
            <person name="Thoren M.H."/>
            <person name="Johannesson H."/>
        </authorList>
    </citation>
    <scope>NUCLEOTIDE SEQUENCE</scope>
    <source>
        <strain evidence="4">SMH2532-1</strain>
    </source>
</reference>
<dbReference type="GO" id="GO:0006338">
    <property type="term" value="P:chromatin remodeling"/>
    <property type="evidence" value="ECO:0007669"/>
    <property type="project" value="UniProtKB-ARBA"/>
</dbReference>
<feature type="region of interest" description="Disordered" evidence="2">
    <location>
        <begin position="1413"/>
        <end position="1436"/>
    </location>
</feature>
<feature type="compositionally biased region" description="Pro residues" evidence="2">
    <location>
        <begin position="408"/>
        <end position="418"/>
    </location>
</feature>
<organism evidence="4 5">
    <name type="scientific">Cercophora newfieldiana</name>
    <dbReference type="NCBI Taxonomy" id="92897"/>
    <lineage>
        <taxon>Eukaryota</taxon>
        <taxon>Fungi</taxon>
        <taxon>Dikarya</taxon>
        <taxon>Ascomycota</taxon>
        <taxon>Pezizomycotina</taxon>
        <taxon>Sordariomycetes</taxon>
        <taxon>Sordariomycetidae</taxon>
        <taxon>Sordariales</taxon>
        <taxon>Lasiosphaeriaceae</taxon>
        <taxon>Cercophora</taxon>
    </lineage>
</organism>
<dbReference type="PROSITE" id="PS50013">
    <property type="entry name" value="CHROMO_2"/>
    <property type="match status" value="1"/>
</dbReference>
<dbReference type="Proteomes" id="UP001174936">
    <property type="component" value="Unassembled WGS sequence"/>
</dbReference>
<proteinExistence type="predicted"/>
<feature type="domain" description="Chromo" evidence="3">
    <location>
        <begin position="42"/>
        <end position="80"/>
    </location>
</feature>
<feature type="compositionally biased region" description="Gly residues" evidence="2">
    <location>
        <begin position="1031"/>
        <end position="1040"/>
    </location>
</feature>
<evidence type="ECO:0000256" key="2">
    <source>
        <dbReference type="SAM" id="MobiDB-lite"/>
    </source>
</evidence>
<keyword evidence="5" id="KW-1185">Reference proteome</keyword>
<feature type="compositionally biased region" description="Low complexity" evidence="2">
    <location>
        <begin position="234"/>
        <end position="248"/>
    </location>
</feature>
<name>A0AA39YES8_9PEZI</name>
<feature type="compositionally biased region" description="Acidic residues" evidence="2">
    <location>
        <begin position="161"/>
        <end position="173"/>
    </location>
</feature>
<feature type="compositionally biased region" description="Polar residues" evidence="2">
    <location>
        <begin position="182"/>
        <end position="208"/>
    </location>
</feature>
<feature type="region of interest" description="Disordered" evidence="2">
    <location>
        <begin position="973"/>
        <end position="1042"/>
    </location>
</feature>
<dbReference type="SUPFAM" id="SSF54160">
    <property type="entry name" value="Chromo domain-like"/>
    <property type="match status" value="1"/>
</dbReference>
<dbReference type="EMBL" id="JAULSV010000002">
    <property type="protein sequence ID" value="KAK0651314.1"/>
    <property type="molecule type" value="Genomic_DNA"/>
</dbReference>
<dbReference type="SMART" id="SM00298">
    <property type="entry name" value="CHROMO"/>
    <property type="match status" value="1"/>
</dbReference>
<accession>A0AA39YES8</accession>
<sequence>MFQSLTRKFSSENPPGTTPEGDDDDISVTSTVEAEVDEDQEFEVEDILAEHKGKDGKMTYLVKWANFELHDATLEPPSHLSDQLMSMWAEKKQKIKAGEAEAVQLEDWQAAKDLERQRKAERQRRREEKRKRLGLSQTPPPSASVPGSARPVSDPNSSESEAAEDEFIAEDVSDTTAKVRPQQKQTPASVSKPTASSTKAGSVSSQATVPKPQPQPQPRRTSLAKPATAADANPSSGRPAVSASSSRVPNERPSVTGYQGTARKLSDKPSSSNARGVTSPKIIRPVANPAKSKMMAKKTVKAPAGNIFTSGRVRKKRGSLRDIQVDPTKASTSRQTDKWSIRRKLEMASRAKEDLPPDADALYLFDPSMAGKRTSSLNSTTKETSQVSPTTILSPELQVGSPTELQPGPEPKQVPEPRPSALKAQSSIGSLSKPRKVRFADEKELSSGEPMDIDAPGPREGRTRLRSPTLEDRPTFRSPSPIQSPPHSQITMSGPGATQSIEKLLALGNRKPLNVAFNGMPAESRFDWVRQFMGDKTLTFRLSCLAQTVEARRGDLFQNTTLAAGTITSKTNEKDLDHIAEFLKSSLLGLFYPHSQFNILVYPAKCEDWKIDIPSQIAENSPSVLQYCIFSSPWDYNTEVGSLHLTPPAVPSSKEEKEASLSSRSAADVAKEVAFKRFFNFDYKALFPRRRKQPATDVFFLVFPESKAMAMLSLFNWLRACNPHCQVFFSCQPGSWNAFRAAVDREPGVVIIHDILTPTFRRFPNLSRYLVEKIDEYWCFAEPNRPQPFPSMSLDDVPSPLINIQLTRMFSLRTAILLTPSFMVSQPQQLEKFLQWFMAKDRGGFNYRLVTAWNIHDYLRELNEEKSLARMQLLYNSDTTTGVIAELRGLSAADCDARSAASLLALELHRQRLEKAGLYESEEENSRLIYADRCIDPNDEQSLVNWFGWWSTMRTDEFRKFYVVGSGEILKNQPRRGERSIRIPRYSSRTINDPDTVLQTFQQSLQQESDGKPEVQPPSGPDTQLQVSSNGGNGGNGGGCHYANQPLAQPFLSELVESNDFGSFKRAIKNSFTKSGGQDPRWRLYAYPVSWDRPEMATHWTDPTAVKFASFTEWLNYVHPFNGPSLKGNYKFNTYVAFFYTIATDWNPAAIPRNLKQVPRHPWIGIYRAAFHDARPHQVLDLLIWDLDARRRCPGTGPPLFKDLLFMQRSWIDFVQRRGSEKNPGTRIGRVWLGGFDINPEIVSPSAIDTTLRFIPFMLKDLKAELPLPARVLCKRGFREVQLYDVPPSHPVSRPADDESVAMDIDRPSEDELDDEDDDDTRIIFHPPRGTKMVPGQRTKCANKLYEDARLARARRSGDDTMTFQFTPTTQWYEDQVNEGRGFQFINVEPWDDINRDLQVDKLEEELRKLQGVPEVPGTGGTSRRFAEPSVYASTW</sequence>
<feature type="region of interest" description="Disordered" evidence="2">
    <location>
        <begin position="105"/>
        <end position="340"/>
    </location>
</feature>
<feature type="compositionally biased region" description="Polar residues" evidence="2">
    <location>
        <begin position="1"/>
        <end position="15"/>
    </location>
</feature>
<feature type="compositionally biased region" description="Low complexity" evidence="2">
    <location>
        <begin position="478"/>
        <end position="490"/>
    </location>
</feature>
<comment type="subunit">
    <text evidence="1">Component of the NuA4 histone acetyltransferase complex.</text>
</comment>
<feature type="compositionally biased region" description="Polar residues" evidence="2">
    <location>
        <begin position="987"/>
        <end position="1008"/>
    </location>
</feature>
<feature type="compositionally biased region" description="Basic and acidic residues" evidence="2">
    <location>
        <begin position="109"/>
        <end position="126"/>
    </location>
</feature>
<evidence type="ECO:0000256" key="1">
    <source>
        <dbReference type="ARBA" id="ARBA00011353"/>
    </source>
</evidence>
<evidence type="ECO:0000313" key="5">
    <source>
        <dbReference type="Proteomes" id="UP001174936"/>
    </source>
</evidence>
<feature type="compositionally biased region" description="Basic and acidic residues" evidence="2">
    <location>
        <begin position="457"/>
        <end position="475"/>
    </location>
</feature>
<feature type="region of interest" description="Disordered" evidence="2">
    <location>
        <begin position="1"/>
        <end position="42"/>
    </location>
</feature>
<dbReference type="Pfam" id="PF00385">
    <property type="entry name" value="Chromo"/>
    <property type="match status" value="1"/>
</dbReference>